<sequence length="68" mass="7623">MGEKKGPPPPVFPPSVKMKENFCLFHKGEIEGEEYTCPSCKTTYCLECAKKVKLEGKSCVKCKQIIIL</sequence>
<dbReference type="EMBL" id="LAZR01009891">
    <property type="protein sequence ID" value="KKM70036.1"/>
    <property type="molecule type" value="Genomic_DNA"/>
</dbReference>
<gene>
    <name evidence="1" type="ORF">LCGC14_1444760</name>
</gene>
<comment type="caution">
    <text evidence="1">The sequence shown here is derived from an EMBL/GenBank/DDBJ whole genome shotgun (WGS) entry which is preliminary data.</text>
</comment>
<proteinExistence type="predicted"/>
<evidence type="ECO:0000313" key="1">
    <source>
        <dbReference type="EMBL" id="KKM70036.1"/>
    </source>
</evidence>
<organism evidence="1">
    <name type="scientific">marine sediment metagenome</name>
    <dbReference type="NCBI Taxonomy" id="412755"/>
    <lineage>
        <taxon>unclassified sequences</taxon>
        <taxon>metagenomes</taxon>
        <taxon>ecological metagenomes</taxon>
    </lineage>
</organism>
<protein>
    <submittedName>
        <fullName evidence="1">Uncharacterized protein</fullName>
    </submittedName>
</protein>
<dbReference type="AlphaFoldDB" id="A0A0F9K5U1"/>
<name>A0A0F9K5U1_9ZZZZ</name>
<accession>A0A0F9K5U1</accession>
<reference evidence="1" key="1">
    <citation type="journal article" date="2015" name="Nature">
        <title>Complex archaea that bridge the gap between prokaryotes and eukaryotes.</title>
        <authorList>
            <person name="Spang A."/>
            <person name="Saw J.H."/>
            <person name="Jorgensen S.L."/>
            <person name="Zaremba-Niedzwiedzka K."/>
            <person name="Martijn J."/>
            <person name="Lind A.E."/>
            <person name="van Eijk R."/>
            <person name="Schleper C."/>
            <person name="Guy L."/>
            <person name="Ettema T.J."/>
        </authorList>
    </citation>
    <scope>NUCLEOTIDE SEQUENCE</scope>
</reference>